<dbReference type="AlphaFoldDB" id="A0A2Z7BR10"/>
<evidence type="ECO:0000256" key="1">
    <source>
        <dbReference type="SAM" id="MobiDB-lite"/>
    </source>
</evidence>
<proteinExistence type="predicted"/>
<dbReference type="EMBL" id="KV005082">
    <property type="protein sequence ID" value="KZV34366.1"/>
    <property type="molecule type" value="Genomic_DNA"/>
</dbReference>
<sequence length="256" mass="29618">MLCMRTRLQPKRWEPKNLKELLNNRYESTEQQYNSGHGMLANRSQQGHEVYESYPLVLNKHPGTHRSNTTRHKRHGYNRVPRNTDLTPAKPNTNTSSGTVTQKPRIGSYELNQICPTLITQQKALNKAQASRKPPEAITNKASQQEESSATTLTSIGDIYHRQSEKISGIERWTLRKECWKRRIRFSRHLDALFNFFPKRCHHFSLHRLRSSLIVRCLSLEGSSLRDDRIRVRLVLLDLVVVAPEVCRVDSAEVAI</sequence>
<evidence type="ECO:0000313" key="3">
    <source>
        <dbReference type="Proteomes" id="UP000250235"/>
    </source>
</evidence>
<feature type="region of interest" description="Disordered" evidence="1">
    <location>
        <begin position="60"/>
        <end position="102"/>
    </location>
</feature>
<feature type="compositionally biased region" description="Polar residues" evidence="1">
    <location>
        <begin position="84"/>
        <end position="102"/>
    </location>
</feature>
<evidence type="ECO:0000313" key="2">
    <source>
        <dbReference type="EMBL" id="KZV34366.1"/>
    </source>
</evidence>
<dbReference type="Proteomes" id="UP000250235">
    <property type="component" value="Unassembled WGS sequence"/>
</dbReference>
<feature type="region of interest" description="Disordered" evidence="1">
    <location>
        <begin position="129"/>
        <end position="150"/>
    </location>
</feature>
<feature type="compositionally biased region" description="Polar residues" evidence="1">
    <location>
        <begin position="140"/>
        <end position="150"/>
    </location>
</feature>
<feature type="compositionally biased region" description="Basic residues" evidence="1">
    <location>
        <begin position="62"/>
        <end position="77"/>
    </location>
</feature>
<gene>
    <name evidence="2" type="ORF">F511_36136</name>
</gene>
<organism evidence="2 3">
    <name type="scientific">Dorcoceras hygrometricum</name>
    <dbReference type="NCBI Taxonomy" id="472368"/>
    <lineage>
        <taxon>Eukaryota</taxon>
        <taxon>Viridiplantae</taxon>
        <taxon>Streptophyta</taxon>
        <taxon>Embryophyta</taxon>
        <taxon>Tracheophyta</taxon>
        <taxon>Spermatophyta</taxon>
        <taxon>Magnoliopsida</taxon>
        <taxon>eudicotyledons</taxon>
        <taxon>Gunneridae</taxon>
        <taxon>Pentapetalae</taxon>
        <taxon>asterids</taxon>
        <taxon>lamiids</taxon>
        <taxon>Lamiales</taxon>
        <taxon>Gesneriaceae</taxon>
        <taxon>Didymocarpoideae</taxon>
        <taxon>Trichosporeae</taxon>
        <taxon>Loxocarpinae</taxon>
        <taxon>Dorcoceras</taxon>
    </lineage>
</organism>
<keyword evidence="3" id="KW-1185">Reference proteome</keyword>
<reference evidence="2 3" key="1">
    <citation type="journal article" date="2015" name="Proc. Natl. Acad. Sci. U.S.A.">
        <title>The resurrection genome of Boea hygrometrica: A blueprint for survival of dehydration.</title>
        <authorList>
            <person name="Xiao L."/>
            <person name="Yang G."/>
            <person name="Zhang L."/>
            <person name="Yang X."/>
            <person name="Zhao S."/>
            <person name="Ji Z."/>
            <person name="Zhou Q."/>
            <person name="Hu M."/>
            <person name="Wang Y."/>
            <person name="Chen M."/>
            <person name="Xu Y."/>
            <person name="Jin H."/>
            <person name="Xiao X."/>
            <person name="Hu G."/>
            <person name="Bao F."/>
            <person name="Hu Y."/>
            <person name="Wan P."/>
            <person name="Li L."/>
            <person name="Deng X."/>
            <person name="Kuang T."/>
            <person name="Xiang C."/>
            <person name="Zhu J.K."/>
            <person name="Oliver M.J."/>
            <person name="He Y."/>
        </authorList>
    </citation>
    <scope>NUCLEOTIDE SEQUENCE [LARGE SCALE GENOMIC DNA]</scope>
    <source>
        <strain evidence="3">cv. XS01</strain>
    </source>
</reference>
<name>A0A2Z7BR10_9LAMI</name>
<accession>A0A2Z7BR10</accession>
<protein>
    <submittedName>
        <fullName evidence="2">Uncharacterized protein</fullName>
    </submittedName>
</protein>